<protein>
    <submittedName>
        <fullName evidence="2">Uncharacterized protein</fullName>
    </submittedName>
</protein>
<dbReference type="Proteomes" id="UP000250275">
    <property type="component" value="Unassembled WGS sequence"/>
</dbReference>
<proteinExistence type="predicted"/>
<feature type="region of interest" description="Disordered" evidence="1">
    <location>
        <begin position="176"/>
        <end position="203"/>
    </location>
</feature>
<organism evidence="2 3">
    <name type="scientific">Eufriesea mexicana</name>
    <dbReference type="NCBI Taxonomy" id="516756"/>
    <lineage>
        <taxon>Eukaryota</taxon>
        <taxon>Metazoa</taxon>
        <taxon>Ecdysozoa</taxon>
        <taxon>Arthropoda</taxon>
        <taxon>Hexapoda</taxon>
        <taxon>Insecta</taxon>
        <taxon>Pterygota</taxon>
        <taxon>Neoptera</taxon>
        <taxon>Endopterygota</taxon>
        <taxon>Hymenoptera</taxon>
        <taxon>Apocrita</taxon>
        <taxon>Aculeata</taxon>
        <taxon>Apoidea</taxon>
        <taxon>Anthophila</taxon>
        <taxon>Apidae</taxon>
        <taxon>Eufriesea</taxon>
    </lineage>
</organism>
<reference evidence="2 3" key="1">
    <citation type="submission" date="2015-07" db="EMBL/GenBank/DDBJ databases">
        <title>The genome of Eufriesea mexicana.</title>
        <authorList>
            <person name="Pan H."/>
            <person name="Kapheim K."/>
        </authorList>
    </citation>
    <scope>NUCLEOTIDE SEQUENCE [LARGE SCALE GENOMIC DNA]</scope>
    <source>
        <strain evidence="2">0111107269</strain>
        <tissue evidence="2">Whole body</tissue>
    </source>
</reference>
<name>A0A310SD48_9HYME</name>
<dbReference type="EMBL" id="KQ776555">
    <property type="protein sequence ID" value="OAD52193.1"/>
    <property type="molecule type" value="Genomic_DNA"/>
</dbReference>
<sequence>MRLDLNDETQRGWGLSYKSHPHGTQVTGLAWVVDHSYGGRLARLQGWDDYGSAEPPADTWGWGVPVRVKDYRAEMLKTLVIPRGTSRVVTGTQYADGTLLFREDRDEKATGLQNFYIDRAVGLDPALFKPRETSGKANGVPLAPSEDSVVQILRLEKEVEKLRMAEEANTRVRRNYEDTGPMGWEKDPGIGNGEQLKRDQTPLEKKVQATVVEKVVARPETLEEHGGKEAQWSEALFTEMRKRMMSELKEDWGLSLACGCDAPGWGLEYDGFLLQLKKNTVPHGRCKGCILGPGVMEDHIHLIYRAAYPRVGEAIIERAQRLRKEIPDACRHGVQALLKKETGLYKMGGGGQMCHHTGGNSVIGNWDTDSFPTNL</sequence>
<evidence type="ECO:0000313" key="2">
    <source>
        <dbReference type="EMBL" id="OAD52193.1"/>
    </source>
</evidence>
<evidence type="ECO:0000313" key="3">
    <source>
        <dbReference type="Proteomes" id="UP000250275"/>
    </source>
</evidence>
<accession>A0A310SD48</accession>
<dbReference type="AlphaFoldDB" id="A0A310SD48"/>
<evidence type="ECO:0000256" key="1">
    <source>
        <dbReference type="SAM" id="MobiDB-lite"/>
    </source>
</evidence>
<gene>
    <name evidence="2" type="ORF">WN48_02713</name>
</gene>
<keyword evidence="3" id="KW-1185">Reference proteome</keyword>